<name>C5BJA9_TERTT</name>
<dbReference type="KEGG" id="ttu:TERTU_2114"/>
<dbReference type="HOGENOM" id="CLU_017911_1_0_6"/>
<reference evidence="2 3" key="1">
    <citation type="journal article" date="2009" name="PLoS ONE">
        <title>The complete genome of Teredinibacter turnerae T7901: an intracellular endosymbiont of marine wood-boring bivalves (shipworms).</title>
        <authorList>
            <person name="Yang J.C."/>
            <person name="Madupu R."/>
            <person name="Durkin A.S."/>
            <person name="Ekborg N.A."/>
            <person name="Pedamallu C.S."/>
            <person name="Hostetler J.B."/>
            <person name="Radune D."/>
            <person name="Toms B.S."/>
            <person name="Henrissat B."/>
            <person name="Coutinho P.M."/>
            <person name="Schwarz S."/>
            <person name="Field L."/>
            <person name="Trindade-Silva A.E."/>
            <person name="Soares C.A.G."/>
            <person name="Elshahawi S."/>
            <person name="Hanora A."/>
            <person name="Schmidt E.W."/>
            <person name="Haygood M.G."/>
            <person name="Posfai J."/>
            <person name="Benner J."/>
            <person name="Madinger C."/>
            <person name="Nove J."/>
            <person name="Anton B."/>
            <person name="Chaudhary K."/>
            <person name="Foster J."/>
            <person name="Holman A."/>
            <person name="Kumar S."/>
            <person name="Lessard P.A."/>
            <person name="Luyten Y.A."/>
            <person name="Slatko B."/>
            <person name="Wood N."/>
            <person name="Wu B."/>
            <person name="Teplitski M."/>
            <person name="Mougous J.D."/>
            <person name="Ward N."/>
            <person name="Eisen J.A."/>
            <person name="Badger J.H."/>
            <person name="Distel D.L."/>
        </authorList>
    </citation>
    <scope>NUCLEOTIDE SEQUENCE [LARGE SCALE GENOMIC DNA]</scope>
    <source>
        <strain evidence="3">ATCC 39867 / T7901</strain>
    </source>
</reference>
<gene>
    <name evidence="2" type="ordered locus">TERTU_2114</name>
</gene>
<organism evidence="2 3">
    <name type="scientific">Teredinibacter turnerae (strain ATCC 39867 / T7901)</name>
    <dbReference type="NCBI Taxonomy" id="377629"/>
    <lineage>
        <taxon>Bacteria</taxon>
        <taxon>Pseudomonadati</taxon>
        <taxon>Pseudomonadota</taxon>
        <taxon>Gammaproteobacteria</taxon>
        <taxon>Cellvibrionales</taxon>
        <taxon>Cellvibrionaceae</taxon>
        <taxon>Teredinibacter</taxon>
    </lineage>
</organism>
<feature type="domain" description="Scaffold protein FimL second" evidence="1">
    <location>
        <begin position="163"/>
        <end position="301"/>
    </location>
</feature>
<dbReference type="STRING" id="377629.TERTU_2114"/>
<dbReference type="eggNOG" id="COG2198">
    <property type="taxonomic scope" value="Bacteria"/>
</dbReference>
<protein>
    <recommendedName>
        <fullName evidence="1">Scaffold protein FimL second domain-containing protein</fullName>
    </recommendedName>
</protein>
<dbReference type="EMBL" id="CP001614">
    <property type="protein sequence ID" value="ACR13558.1"/>
    <property type="molecule type" value="Genomic_DNA"/>
</dbReference>
<accession>C5BJA9</accession>
<dbReference type="AlphaFoldDB" id="C5BJA9"/>
<sequence>MNSLDAVNFQSLNMVRDELVATIEDSARNLEIFVNDGEDSDSLQNCINGIRQIVGILRLIQFRGACTLAEELLLTATDISPGNSGPAFEKTIEVISNTFFVLTRYLEYIQQVERKVPVLLIPQINELRKLRSEPAVSECFFFQLDLSATPDLPAIEPLATNGEPFTTVIRRLRHMYQIGLLGLVREKQVKNSLALMRRAMIRIQRVSAPRPLTQLWWYSNLLLDAMMTENMALLESRKLLFGRIDRVLRQVVSSGESALEATPPRALVKELIYLIALSGKKTDEMSRVLSAYGINDFAYNDKDLGSERDALNGPSAHTVMSLAKVLQTELTQTKKVLEAAAQSESQRIDDLDEFIGNLHKIAEILSIVGLVSPSNILKDEIKRIQLWKLQEDGPSSADLTDVANTLLYLDSAVSALEHAKLSDEKLAEANRVAQQEIIASSELSEAGKIVIEECEAGLSLTKRALSSFADSNYDTGHIRNIAKTLNTVRGGMIMLKKEKAAALLARCVDFVDTVLMDQDPPVALKEMLETFADAIVSIEYYLDSASNSLKMDESVLKLAEESLDALGLAIEGEA</sequence>
<dbReference type="OrthoDB" id="9803176at2"/>
<dbReference type="Pfam" id="PF26379">
    <property type="entry name" value="FimL_2nd"/>
    <property type="match status" value="1"/>
</dbReference>
<dbReference type="InterPro" id="IPR058661">
    <property type="entry name" value="FimL_2nd"/>
</dbReference>
<evidence type="ECO:0000313" key="2">
    <source>
        <dbReference type="EMBL" id="ACR13558.1"/>
    </source>
</evidence>
<dbReference type="Proteomes" id="UP000009080">
    <property type="component" value="Chromosome"/>
</dbReference>
<evidence type="ECO:0000313" key="3">
    <source>
        <dbReference type="Proteomes" id="UP000009080"/>
    </source>
</evidence>
<dbReference type="RefSeq" id="WP_015819672.1">
    <property type="nucleotide sequence ID" value="NC_012997.1"/>
</dbReference>
<proteinExistence type="predicted"/>
<evidence type="ECO:0000259" key="1">
    <source>
        <dbReference type="Pfam" id="PF26379"/>
    </source>
</evidence>
<keyword evidence="3" id="KW-1185">Reference proteome</keyword>